<name>A0A9P6TF76_9BASI</name>
<keyword evidence="2" id="KW-0732">Signal</keyword>
<feature type="chain" id="PRO_5040464841" evidence="2">
    <location>
        <begin position="26"/>
        <end position="122"/>
    </location>
</feature>
<evidence type="ECO:0000256" key="2">
    <source>
        <dbReference type="SAM" id="SignalP"/>
    </source>
</evidence>
<dbReference type="EMBL" id="MU167227">
    <property type="protein sequence ID" value="KAG0149455.1"/>
    <property type="molecule type" value="Genomic_DNA"/>
</dbReference>
<sequence>MSAQRRPSSLNALVFFLNAVLDALARLEHPAHPLTLLRSPSKSIESHLHRSPPEALFPSVRSSSRQSSSSGPFGTDRSRPRSSLILSYPIPSTPRFPSNLMVLYSPNMKNLAVQMYRDSKTL</sequence>
<dbReference type="Proteomes" id="UP000886653">
    <property type="component" value="Unassembled WGS sequence"/>
</dbReference>
<evidence type="ECO:0000313" key="4">
    <source>
        <dbReference type="Proteomes" id="UP000886653"/>
    </source>
</evidence>
<evidence type="ECO:0000256" key="1">
    <source>
        <dbReference type="SAM" id="MobiDB-lite"/>
    </source>
</evidence>
<dbReference type="AlphaFoldDB" id="A0A9P6TF76"/>
<feature type="signal peptide" evidence="2">
    <location>
        <begin position="1"/>
        <end position="25"/>
    </location>
</feature>
<accession>A0A9P6TF76</accession>
<proteinExistence type="predicted"/>
<feature type="region of interest" description="Disordered" evidence="1">
    <location>
        <begin position="43"/>
        <end position="85"/>
    </location>
</feature>
<keyword evidence="4" id="KW-1185">Reference proteome</keyword>
<protein>
    <submittedName>
        <fullName evidence="3">Uncharacterized protein</fullName>
    </submittedName>
</protein>
<reference evidence="3" key="1">
    <citation type="submission" date="2013-11" db="EMBL/GenBank/DDBJ databases">
        <title>Genome sequence of the fusiform rust pathogen reveals effectors for host alternation and coevolution with pine.</title>
        <authorList>
            <consortium name="DOE Joint Genome Institute"/>
            <person name="Smith K."/>
            <person name="Pendleton A."/>
            <person name="Kubisiak T."/>
            <person name="Anderson C."/>
            <person name="Salamov A."/>
            <person name="Aerts A."/>
            <person name="Riley R."/>
            <person name="Clum A."/>
            <person name="Lindquist E."/>
            <person name="Ence D."/>
            <person name="Campbell M."/>
            <person name="Kronenberg Z."/>
            <person name="Feau N."/>
            <person name="Dhillon B."/>
            <person name="Hamelin R."/>
            <person name="Burleigh J."/>
            <person name="Smith J."/>
            <person name="Yandell M."/>
            <person name="Nelson C."/>
            <person name="Grigoriev I."/>
            <person name="Davis J."/>
        </authorList>
    </citation>
    <scope>NUCLEOTIDE SEQUENCE</scope>
    <source>
        <strain evidence="3">G11</strain>
    </source>
</reference>
<evidence type="ECO:0000313" key="3">
    <source>
        <dbReference type="EMBL" id="KAG0149455.1"/>
    </source>
</evidence>
<feature type="compositionally biased region" description="Low complexity" evidence="1">
    <location>
        <begin position="59"/>
        <end position="70"/>
    </location>
</feature>
<gene>
    <name evidence="3" type="ORF">CROQUDRAFT_104998</name>
</gene>
<organism evidence="3 4">
    <name type="scientific">Cronartium quercuum f. sp. fusiforme G11</name>
    <dbReference type="NCBI Taxonomy" id="708437"/>
    <lineage>
        <taxon>Eukaryota</taxon>
        <taxon>Fungi</taxon>
        <taxon>Dikarya</taxon>
        <taxon>Basidiomycota</taxon>
        <taxon>Pucciniomycotina</taxon>
        <taxon>Pucciniomycetes</taxon>
        <taxon>Pucciniales</taxon>
        <taxon>Coleosporiaceae</taxon>
        <taxon>Cronartium</taxon>
    </lineage>
</organism>
<comment type="caution">
    <text evidence="3">The sequence shown here is derived from an EMBL/GenBank/DDBJ whole genome shotgun (WGS) entry which is preliminary data.</text>
</comment>